<dbReference type="Pfam" id="PF26263">
    <property type="entry name" value="DUF8067"/>
    <property type="match status" value="1"/>
</dbReference>
<dbReference type="AlphaFoldDB" id="A0A343TG55"/>
<accession>A0A343TG55</accession>
<dbReference type="KEGG" id="hdf:AArcSl_0424"/>
<dbReference type="NCBIfam" id="NF041415">
    <property type="entry name" value="halo_CC_star"/>
    <property type="match status" value="1"/>
</dbReference>
<name>A0A343TG55_9EURY</name>
<dbReference type="OrthoDB" id="318503at2157"/>
<dbReference type="InterPro" id="IPR058380">
    <property type="entry name" value="DUF8067"/>
</dbReference>
<dbReference type="EMBL" id="CP025066">
    <property type="protein sequence ID" value="AUX08077.1"/>
    <property type="molecule type" value="Genomic_DNA"/>
</dbReference>
<evidence type="ECO:0000313" key="1">
    <source>
        <dbReference type="EMBL" id="AUX08077.1"/>
    </source>
</evidence>
<dbReference type="Proteomes" id="UP000263012">
    <property type="component" value="Chromosome"/>
</dbReference>
<organism evidence="1 2">
    <name type="scientific">Halalkaliarchaeum desulfuricum</name>
    <dbReference type="NCBI Taxonomy" id="2055893"/>
    <lineage>
        <taxon>Archaea</taxon>
        <taxon>Methanobacteriati</taxon>
        <taxon>Methanobacteriota</taxon>
        <taxon>Stenosarchaea group</taxon>
        <taxon>Halobacteria</taxon>
        <taxon>Halobacteriales</taxon>
        <taxon>Haloferacaceae</taxon>
        <taxon>Halalkaliarchaeum</taxon>
    </lineage>
</organism>
<evidence type="ECO:0000313" key="2">
    <source>
        <dbReference type="Proteomes" id="UP000263012"/>
    </source>
</evidence>
<reference evidence="2" key="1">
    <citation type="submission" date="2017-11" db="EMBL/GenBank/DDBJ databases">
        <title>Phenotypic and genomic properties of facultatively anaerobic sulfur-reducing natronoarchaea from hypersaline soda lakes.</title>
        <authorList>
            <person name="Sorokin D.Y."/>
            <person name="Kublanov I.V."/>
            <person name="Roman P."/>
            <person name="Sinninghe Damste J.S."/>
            <person name="Golyshin P.N."/>
            <person name="Rojo D."/>
            <person name="Ciordia S."/>
            <person name="Mena M.D.C."/>
            <person name="Ferrer M."/>
            <person name="Messina E."/>
            <person name="Smedile F."/>
            <person name="La Spada G."/>
            <person name="La Cono V."/>
            <person name="Yakimov M.M."/>
        </authorList>
    </citation>
    <scope>NUCLEOTIDE SEQUENCE [LARGE SCALE GENOMIC DNA]</scope>
    <source>
        <strain evidence="2">AArc-Sl</strain>
    </source>
</reference>
<evidence type="ECO:0008006" key="3">
    <source>
        <dbReference type="Google" id="ProtNLM"/>
    </source>
</evidence>
<gene>
    <name evidence="1" type="ORF">AArcSl_0424</name>
</gene>
<proteinExistence type="predicted"/>
<protein>
    <recommendedName>
        <fullName evidence="3">YlbF family regulator</fullName>
    </recommendedName>
</protein>
<keyword evidence="2" id="KW-1185">Reference proteome</keyword>
<sequence length="62" mass="6719">MLLTTAESDVLEAAEAFGDALAAEQEDLDRKRFFGLVMRCNQAIEQEIGIDYGAVCGDDSCC</sequence>